<organism evidence="5 6">
    <name type="scientific">Porcincola intestinalis</name>
    <dbReference type="NCBI Taxonomy" id="2606632"/>
    <lineage>
        <taxon>Bacteria</taxon>
        <taxon>Bacillati</taxon>
        <taxon>Bacillota</taxon>
        <taxon>Clostridia</taxon>
        <taxon>Lachnospirales</taxon>
        <taxon>Lachnospiraceae</taxon>
        <taxon>Porcincola</taxon>
    </lineage>
</organism>
<evidence type="ECO:0000313" key="5">
    <source>
        <dbReference type="EMBL" id="MSS14636.1"/>
    </source>
</evidence>
<evidence type="ECO:0000256" key="2">
    <source>
        <dbReference type="ARBA" id="ARBA00007639"/>
    </source>
</evidence>
<sequence length="362" mass="39891">MFMKEKAGTEGKGRKKQKMMKKVTVAVVSCLSVIGLILLGTYIYYQNHVNQIIGQPRDDTVYKRHYLFISSDTSDIWQDVFRAASEAAGESGAYLEWCGQETSARYSDEEGIEIGVAEKVDGILLYESTEKDLKDAVSDAQSRGIPVVTLLRDIEDSPRISYVGFSNYERGRLYGDQLVSLLHKGENKVCVLTDNGDSEGELNLLYSQMTQAVKEKGADGSTISLSAVLADSGEDFDAEETIRNLLMGDSVPDILICETSVQTDCAIQTIIDNNLVDRVQVIGYYTADMTLSAIQRELIPAALTIDTDSLGHSAVAALNEYLDTGHVSDYYNISLQTVNAKNVYQYLRMKNLSKDRSGGEDG</sequence>
<keyword evidence="3" id="KW-0812">Transmembrane</keyword>
<comment type="subcellular location">
    <subcellularLocation>
        <location evidence="1">Cell envelope</location>
    </subcellularLocation>
</comment>
<comment type="caution">
    <text evidence="5">The sequence shown here is derived from an EMBL/GenBank/DDBJ whole genome shotgun (WGS) entry which is preliminary data.</text>
</comment>
<reference evidence="5 6" key="1">
    <citation type="submission" date="2019-08" db="EMBL/GenBank/DDBJ databases">
        <title>In-depth cultivation of the pig gut microbiome towards novel bacterial diversity and tailored functional studies.</title>
        <authorList>
            <person name="Wylensek D."/>
            <person name="Hitch T.C.A."/>
            <person name="Clavel T."/>
        </authorList>
    </citation>
    <scope>NUCLEOTIDE SEQUENCE [LARGE SCALE GENOMIC DNA]</scope>
    <source>
        <strain evidence="5 6">Oil+RF-744-WCA-WT-11</strain>
    </source>
</reference>
<keyword evidence="3" id="KW-1133">Transmembrane helix</keyword>
<dbReference type="PANTHER" id="PTHR30036">
    <property type="entry name" value="D-XYLOSE-BINDING PERIPLASMIC PROTEIN"/>
    <property type="match status" value="1"/>
</dbReference>
<name>A0A6L5X6P8_9FIRM</name>
<accession>A0A6L5X6P8</accession>
<dbReference type="InterPro" id="IPR050555">
    <property type="entry name" value="Bact_Solute-Bind_Prot2"/>
</dbReference>
<dbReference type="InterPro" id="IPR025997">
    <property type="entry name" value="SBP_2_dom"/>
</dbReference>
<dbReference type="Gene3D" id="3.40.50.2300">
    <property type="match status" value="2"/>
</dbReference>
<dbReference type="GO" id="GO:0030288">
    <property type="term" value="C:outer membrane-bounded periplasmic space"/>
    <property type="evidence" value="ECO:0007669"/>
    <property type="project" value="TreeGrafter"/>
</dbReference>
<keyword evidence="3" id="KW-0472">Membrane</keyword>
<dbReference type="SUPFAM" id="SSF53822">
    <property type="entry name" value="Periplasmic binding protein-like I"/>
    <property type="match status" value="1"/>
</dbReference>
<feature type="domain" description="Periplasmic binding protein" evidence="4">
    <location>
        <begin position="69"/>
        <end position="323"/>
    </location>
</feature>
<dbReference type="InterPro" id="IPR028082">
    <property type="entry name" value="Peripla_BP_I"/>
</dbReference>
<evidence type="ECO:0000256" key="1">
    <source>
        <dbReference type="ARBA" id="ARBA00004196"/>
    </source>
</evidence>
<feature type="transmembrane region" description="Helical" evidence="3">
    <location>
        <begin position="23"/>
        <end position="45"/>
    </location>
</feature>
<dbReference type="GO" id="GO:0030246">
    <property type="term" value="F:carbohydrate binding"/>
    <property type="evidence" value="ECO:0007669"/>
    <property type="project" value="TreeGrafter"/>
</dbReference>
<dbReference type="PANTHER" id="PTHR30036:SF7">
    <property type="entry name" value="ABC TRANSPORTER PERIPLASMIC-BINDING PROTEIN YPHF"/>
    <property type="match status" value="1"/>
</dbReference>
<dbReference type="Proteomes" id="UP000481852">
    <property type="component" value="Unassembled WGS sequence"/>
</dbReference>
<proteinExistence type="inferred from homology"/>
<keyword evidence="6" id="KW-1185">Reference proteome</keyword>
<dbReference type="EMBL" id="VULZ01000005">
    <property type="protein sequence ID" value="MSS14636.1"/>
    <property type="molecule type" value="Genomic_DNA"/>
</dbReference>
<dbReference type="AlphaFoldDB" id="A0A6L5X6P8"/>
<comment type="similarity">
    <text evidence="2">Belongs to the bacterial solute-binding protein 2 family.</text>
</comment>
<evidence type="ECO:0000313" key="6">
    <source>
        <dbReference type="Proteomes" id="UP000481852"/>
    </source>
</evidence>
<evidence type="ECO:0000256" key="3">
    <source>
        <dbReference type="SAM" id="Phobius"/>
    </source>
</evidence>
<protein>
    <submittedName>
        <fullName evidence="5">Substrate-binding domain-containing protein</fullName>
    </submittedName>
</protein>
<gene>
    <name evidence="5" type="ORF">FYJ35_06205</name>
</gene>
<dbReference type="Pfam" id="PF13407">
    <property type="entry name" value="Peripla_BP_4"/>
    <property type="match status" value="1"/>
</dbReference>
<evidence type="ECO:0000259" key="4">
    <source>
        <dbReference type="Pfam" id="PF13407"/>
    </source>
</evidence>